<protein>
    <submittedName>
        <fullName evidence="1">Uncharacterized protein</fullName>
    </submittedName>
</protein>
<evidence type="ECO:0000313" key="1">
    <source>
        <dbReference type="EMBL" id="OMJ78003.1"/>
    </source>
</evidence>
<comment type="caution">
    <text evidence="1">The sequence shown here is derived from an EMBL/GenBank/DDBJ whole genome shotgun (WGS) entry which is preliminary data.</text>
</comment>
<organism evidence="1 2">
    <name type="scientific">Stentor coeruleus</name>
    <dbReference type="NCBI Taxonomy" id="5963"/>
    <lineage>
        <taxon>Eukaryota</taxon>
        <taxon>Sar</taxon>
        <taxon>Alveolata</taxon>
        <taxon>Ciliophora</taxon>
        <taxon>Postciliodesmatophora</taxon>
        <taxon>Heterotrichea</taxon>
        <taxon>Heterotrichida</taxon>
        <taxon>Stentoridae</taxon>
        <taxon>Stentor</taxon>
    </lineage>
</organism>
<sequence length="72" mass="8470">MRKNIGFYDLCRLGKISGMGMNDKGGSEDFWPLVLSNVLKRARFRILSWIRRKEMLRYNVNGCVEIGLRYAR</sequence>
<gene>
    <name evidence="1" type="ORF">SteCoe_22286</name>
</gene>
<keyword evidence="2" id="KW-1185">Reference proteome</keyword>
<proteinExistence type="predicted"/>
<dbReference type="AlphaFoldDB" id="A0A1R2BME6"/>
<dbReference type="EMBL" id="MPUH01000544">
    <property type="protein sequence ID" value="OMJ78003.1"/>
    <property type="molecule type" value="Genomic_DNA"/>
</dbReference>
<name>A0A1R2BME6_9CILI</name>
<evidence type="ECO:0000313" key="2">
    <source>
        <dbReference type="Proteomes" id="UP000187209"/>
    </source>
</evidence>
<reference evidence="1 2" key="1">
    <citation type="submission" date="2016-11" db="EMBL/GenBank/DDBJ databases">
        <title>The macronuclear genome of Stentor coeruleus: a giant cell with tiny introns.</title>
        <authorList>
            <person name="Slabodnick M."/>
            <person name="Ruby J.G."/>
            <person name="Reiff S.B."/>
            <person name="Swart E.C."/>
            <person name="Gosai S."/>
            <person name="Prabakaran S."/>
            <person name="Witkowska E."/>
            <person name="Larue G.E."/>
            <person name="Fisher S."/>
            <person name="Freeman R.M."/>
            <person name="Gunawardena J."/>
            <person name="Chu W."/>
            <person name="Stover N.A."/>
            <person name="Gregory B.D."/>
            <person name="Nowacki M."/>
            <person name="Derisi J."/>
            <person name="Roy S.W."/>
            <person name="Marshall W.F."/>
            <person name="Sood P."/>
        </authorList>
    </citation>
    <scope>NUCLEOTIDE SEQUENCE [LARGE SCALE GENOMIC DNA]</scope>
    <source>
        <strain evidence="1">WM001</strain>
    </source>
</reference>
<dbReference type="Proteomes" id="UP000187209">
    <property type="component" value="Unassembled WGS sequence"/>
</dbReference>
<accession>A0A1R2BME6</accession>